<sequence>MGTTYQLFVFDFDGTLADSGECVVASFAGSLERNGLPPVEPHRIVENMGRSLPEIFRDLTGGIHDDARYERLVADYRDLYRQLLPEKTRAFPGIRDALEQVTTAGAECTVATSKNTEFAVVSARHLGIGDYFRLYIGDDLVVRKKPHPEMLERTLAETGIDPADAVMIGDAATDIAMGAAMGMDTIAVTWGAHSVEQLRAAGPTHIIDSAAELHRFA</sequence>
<dbReference type="SUPFAM" id="SSF56784">
    <property type="entry name" value="HAD-like"/>
    <property type="match status" value="1"/>
</dbReference>
<accession>A0A291RF43</accession>
<dbReference type="GeneID" id="88357406"/>
<dbReference type="EMBL" id="CP023778">
    <property type="protein sequence ID" value="ATL66196.1"/>
    <property type="molecule type" value="Genomic_DNA"/>
</dbReference>
<protein>
    <recommendedName>
        <fullName evidence="4">Tyrosine-protein kinase PtkA</fullName>
    </recommendedName>
    <alternativeName>
        <fullName evidence="5">Protein tyrosine kinase A</fullName>
    </alternativeName>
</protein>
<dbReference type="GO" id="GO:0004713">
    <property type="term" value="F:protein tyrosine kinase activity"/>
    <property type="evidence" value="ECO:0007669"/>
    <property type="project" value="UniProtKB-KW"/>
</dbReference>
<dbReference type="KEGG" id="ntp:CRH09_08290"/>
<gene>
    <name evidence="6" type="ORF">CRH09_08290</name>
</gene>
<evidence type="ECO:0000256" key="5">
    <source>
        <dbReference type="ARBA" id="ARBA00080335"/>
    </source>
</evidence>
<dbReference type="InterPro" id="IPR036412">
    <property type="entry name" value="HAD-like_sf"/>
</dbReference>
<keyword evidence="2" id="KW-0418">Kinase</keyword>
<evidence type="ECO:0000313" key="7">
    <source>
        <dbReference type="Proteomes" id="UP000221961"/>
    </source>
</evidence>
<dbReference type="InterPro" id="IPR050155">
    <property type="entry name" value="HAD-like_hydrolase_sf"/>
</dbReference>
<dbReference type="GO" id="GO:0008967">
    <property type="term" value="F:phosphoglycolate phosphatase activity"/>
    <property type="evidence" value="ECO:0007669"/>
    <property type="project" value="TreeGrafter"/>
</dbReference>
<dbReference type="Gene3D" id="3.40.50.1000">
    <property type="entry name" value="HAD superfamily/HAD-like"/>
    <property type="match status" value="1"/>
</dbReference>
<evidence type="ECO:0000256" key="4">
    <source>
        <dbReference type="ARBA" id="ARBA00069527"/>
    </source>
</evidence>
<dbReference type="InterPro" id="IPR041492">
    <property type="entry name" value="HAD_2"/>
</dbReference>
<keyword evidence="2" id="KW-0808">Transferase</keyword>
<name>A0A291RF43_9NOCA</name>
<reference evidence="6 7" key="1">
    <citation type="submission" date="2017-10" db="EMBL/GenBank/DDBJ databases">
        <title>Comparative genomics between pathogenic Norcardia.</title>
        <authorList>
            <person name="Zeng L."/>
        </authorList>
    </citation>
    <scope>NUCLEOTIDE SEQUENCE [LARGE SCALE GENOMIC DNA]</scope>
    <source>
        <strain evidence="6 7">NC_YFY_NT001</strain>
    </source>
</reference>
<evidence type="ECO:0000313" key="6">
    <source>
        <dbReference type="EMBL" id="ATL66196.1"/>
    </source>
</evidence>
<dbReference type="InterPro" id="IPR023214">
    <property type="entry name" value="HAD_sf"/>
</dbReference>
<dbReference type="InterPro" id="IPR006439">
    <property type="entry name" value="HAD-SF_hydro_IA"/>
</dbReference>
<dbReference type="SFLD" id="SFLDG01129">
    <property type="entry name" value="C1.5:_HAD__Beta-PGM__Phosphata"/>
    <property type="match status" value="1"/>
</dbReference>
<comment type="catalytic activity">
    <reaction evidence="3">
        <text>L-tyrosyl-[protein] + ATP = O-phospho-L-tyrosyl-[protein] + ADP + H(+)</text>
        <dbReference type="Rhea" id="RHEA:10596"/>
        <dbReference type="Rhea" id="RHEA-COMP:10136"/>
        <dbReference type="Rhea" id="RHEA-COMP:20101"/>
        <dbReference type="ChEBI" id="CHEBI:15378"/>
        <dbReference type="ChEBI" id="CHEBI:30616"/>
        <dbReference type="ChEBI" id="CHEBI:46858"/>
        <dbReference type="ChEBI" id="CHEBI:61978"/>
        <dbReference type="ChEBI" id="CHEBI:456216"/>
    </reaction>
    <physiologicalReaction direction="left-to-right" evidence="3">
        <dbReference type="Rhea" id="RHEA:10597"/>
    </physiologicalReaction>
</comment>
<evidence type="ECO:0000256" key="2">
    <source>
        <dbReference type="ARBA" id="ARBA00023137"/>
    </source>
</evidence>
<dbReference type="Pfam" id="PF13419">
    <property type="entry name" value="HAD_2"/>
    <property type="match status" value="1"/>
</dbReference>
<dbReference type="InterPro" id="IPR023198">
    <property type="entry name" value="PGP-like_dom2"/>
</dbReference>
<dbReference type="RefSeq" id="WP_098693402.1">
    <property type="nucleotide sequence ID" value="NZ_CP023778.1"/>
</dbReference>
<evidence type="ECO:0000256" key="1">
    <source>
        <dbReference type="ARBA" id="ARBA00006171"/>
    </source>
</evidence>
<dbReference type="Gene3D" id="1.10.150.240">
    <property type="entry name" value="Putative phosphatase, domain 2"/>
    <property type="match status" value="1"/>
</dbReference>
<dbReference type="GO" id="GO:0005829">
    <property type="term" value="C:cytosol"/>
    <property type="evidence" value="ECO:0007669"/>
    <property type="project" value="TreeGrafter"/>
</dbReference>
<organism evidence="6 7">
    <name type="scientific">Nocardia terpenica</name>
    <dbReference type="NCBI Taxonomy" id="455432"/>
    <lineage>
        <taxon>Bacteria</taxon>
        <taxon>Bacillati</taxon>
        <taxon>Actinomycetota</taxon>
        <taxon>Actinomycetes</taxon>
        <taxon>Mycobacteriales</taxon>
        <taxon>Nocardiaceae</taxon>
        <taxon>Nocardia</taxon>
    </lineage>
</organism>
<dbReference type="AlphaFoldDB" id="A0A291RF43"/>
<dbReference type="GO" id="GO:0006281">
    <property type="term" value="P:DNA repair"/>
    <property type="evidence" value="ECO:0007669"/>
    <property type="project" value="TreeGrafter"/>
</dbReference>
<comment type="similarity">
    <text evidence="1">Belongs to the HAD-like hydrolase superfamily. CbbY/CbbZ/Gph/YieH family.</text>
</comment>
<dbReference type="PANTHER" id="PTHR43434:SF24">
    <property type="entry name" value="HYDROLASE-RELATED"/>
    <property type="match status" value="1"/>
</dbReference>
<dbReference type="NCBIfam" id="TIGR01549">
    <property type="entry name" value="HAD-SF-IA-v1"/>
    <property type="match status" value="1"/>
</dbReference>
<evidence type="ECO:0000256" key="3">
    <source>
        <dbReference type="ARBA" id="ARBA00050405"/>
    </source>
</evidence>
<dbReference type="SFLD" id="SFLDG01135">
    <property type="entry name" value="C1.5.6:_HAD__Beta-PGM__Phospha"/>
    <property type="match status" value="1"/>
</dbReference>
<dbReference type="NCBIfam" id="TIGR01509">
    <property type="entry name" value="HAD-SF-IA-v3"/>
    <property type="match status" value="1"/>
</dbReference>
<proteinExistence type="inferred from homology"/>
<dbReference type="SFLD" id="SFLDS00003">
    <property type="entry name" value="Haloacid_Dehalogenase"/>
    <property type="match status" value="1"/>
</dbReference>
<dbReference type="Proteomes" id="UP000221961">
    <property type="component" value="Chromosome"/>
</dbReference>
<dbReference type="PANTHER" id="PTHR43434">
    <property type="entry name" value="PHOSPHOGLYCOLATE PHOSPHATASE"/>
    <property type="match status" value="1"/>
</dbReference>
<dbReference type="FunFam" id="3.40.50.1000:FF:000022">
    <property type="entry name" value="Phosphoglycolate phosphatase"/>
    <property type="match status" value="1"/>
</dbReference>
<keyword evidence="2" id="KW-0829">Tyrosine-protein kinase</keyword>